<feature type="transmembrane region" description="Helical" evidence="5">
    <location>
        <begin position="496"/>
        <end position="515"/>
    </location>
</feature>
<dbReference type="SUPFAM" id="SSF103473">
    <property type="entry name" value="MFS general substrate transporter"/>
    <property type="match status" value="1"/>
</dbReference>
<dbReference type="InterPro" id="IPR020846">
    <property type="entry name" value="MFS_dom"/>
</dbReference>
<evidence type="ECO:0000256" key="4">
    <source>
        <dbReference type="ARBA" id="ARBA00023136"/>
    </source>
</evidence>
<evidence type="ECO:0000259" key="6">
    <source>
        <dbReference type="PROSITE" id="PS50850"/>
    </source>
</evidence>
<proteinExistence type="predicted"/>
<keyword evidence="4 5" id="KW-0472">Membrane</keyword>
<dbReference type="Gene3D" id="1.20.1250.20">
    <property type="entry name" value="MFS general substrate transporter like domains"/>
    <property type="match status" value="1"/>
</dbReference>
<feature type="transmembrane region" description="Helical" evidence="5">
    <location>
        <begin position="174"/>
        <end position="192"/>
    </location>
</feature>
<gene>
    <name evidence="7" type="ORF">V5799_011194</name>
</gene>
<feature type="transmembrane region" description="Helical" evidence="5">
    <location>
        <begin position="35"/>
        <end position="57"/>
    </location>
</feature>
<evidence type="ECO:0000313" key="7">
    <source>
        <dbReference type="EMBL" id="KAK8774273.1"/>
    </source>
</evidence>
<feature type="transmembrane region" description="Helical" evidence="5">
    <location>
        <begin position="405"/>
        <end position="423"/>
    </location>
</feature>
<feature type="transmembrane region" description="Helical" evidence="5">
    <location>
        <begin position="233"/>
        <end position="254"/>
    </location>
</feature>
<dbReference type="PANTHER" id="PTHR24064">
    <property type="entry name" value="SOLUTE CARRIER FAMILY 22 MEMBER"/>
    <property type="match status" value="1"/>
</dbReference>
<evidence type="ECO:0000256" key="3">
    <source>
        <dbReference type="ARBA" id="ARBA00022989"/>
    </source>
</evidence>
<reference evidence="7 8" key="1">
    <citation type="journal article" date="2023" name="Arcadia Sci">
        <title>De novo assembly of a long-read Amblyomma americanum tick genome.</title>
        <authorList>
            <person name="Chou S."/>
            <person name="Poskanzer K.E."/>
            <person name="Rollins M."/>
            <person name="Thuy-Boun P.S."/>
        </authorList>
    </citation>
    <scope>NUCLEOTIDE SEQUENCE [LARGE SCALE GENOMIC DNA]</scope>
    <source>
        <strain evidence="7">F_SG_1</strain>
        <tissue evidence="7">Salivary glands</tissue>
    </source>
</reference>
<keyword evidence="2 5" id="KW-0812">Transmembrane</keyword>
<evidence type="ECO:0000256" key="1">
    <source>
        <dbReference type="ARBA" id="ARBA00004141"/>
    </source>
</evidence>
<feature type="transmembrane region" description="Helical" evidence="5">
    <location>
        <begin position="143"/>
        <end position="167"/>
    </location>
</feature>
<dbReference type="PROSITE" id="PS50850">
    <property type="entry name" value="MFS"/>
    <property type="match status" value="1"/>
</dbReference>
<feature type="transmembrane region" description="Helical" evidence="5">
    <location>
        <begin position="260"/>
        <end position="281"/>
    </location>
</feature>
<feature type="transmembrane region" description="Helical" evidence="5">
    <location>
        <begin position="350"/>
        <end position="368"/>
    </location>
</feature>
<feature type="transmembrane region" description="Helical" evidence="5">
    <location>
        <begin position="380"/>
        <end position="398"/>
    </location>
</feature>
<dbReference type="Proteomes" id="UP001321473">
    <property type="component" value="Unassembled WGS sequence"/>
</dbReference>
<organism evidence="7 8">
    <name type="scientific">Amblyomma americanum</name>
    <name type="common">Lone star tick</name>
    <dbReference type="NCBI Taxonomy" id="6943"/>
    <lineage>
        <taxon>Eukaryota</taxon>
        <taxon>Metazoa</taxon>
        <taxon>Ecdysozoa</taxon>
        <taxon>Arthropoda</taxon>
        <taxon>Chelicerata</taxon>
        <taxon>Arachnida</taxon>
        <taxon>Acari</taxon>
        <taxon>Parasitiformes</taxon>
        <taxon>Ixodida</taxon>
        <taxon>Ixodoidea</taxon>
        <taxon>Ixodidae</taxon>
        <taxon>Amblyomminae</taxon>
        <taxon>Amblyomma</taxon>
    </lineage>
</organism>
<keyword evidence="8" id="KW-1185">Reference proteome</keyword>
<evidence type="ECO:0000256" key="2">
    <source>
        <dbReference type="ARBA" id="ARBA00022692"/>
    </source>
</evidence>
<feature type="transmembrane region" description="Helical" evidence="5">
    <location>
        <begin position="462"/>
        <end position="484"/>
    </location>
</feature>
<dbReference type="Pfam" id="PF00083">
    <property type="entry name" value="Sugar_tr"/>
    <property type="match status" value="1"/>
</dbReference>
<comment type="subcellular location">
    <subcellularLocation>
        <location evidence="1">Membrane</location>
        <topology evidence="1">Multi-pass membrane protein</topology>
    </subcellularLocation>
</comment>
<keyword evidence="3 5" id="KW-1133">Transmembrane helix</keyword>
<dbReference type="InterPro" id="IPR005828">
    <property type="entry name" value="MFS_sugar_transport-like"/>
</dbReference>
<comment type="caution">
    <text evidence="7">The sequence shown here is derived from an EMBL/GenBank/DDBJ whole genome shotgun (WGS) entry which is preliminary data.</text>
</comment>
<feature type="domain" description="Major facilitator superfamily (MFS) profile" evidence="6">
    <location>
        <begin position="98"/>
        <end position="520"/>
    </location>
</feature>
<evidence type="ECO:0000256" key="5">
    <source>
        <dbReference type="SAM" id="Phobius"/>
    </source>
</evidence>
<dbReference type="InterPro" id="IPR036259">
    <property type="entry name" value="MFS_trans_sf"/>
</dbReference>
<sequence>MELSHTAATVSSTSCNQVQSSGLAPYGHGNFQRRALLLGIAALVVLQCHSHALVLIAGPVDHWCKPPAAFANLSAQRWKDVGIPRDEQGHHSRCRAYVHPVVPESNATSDLQATVSCNAWDYDPEAAMLTARSSWDLVCHREWLLAAGGAVYMSGALFLVPIAGYVADTVGRQPVIAAAVLNLVGSTIGSCVSESYPVYLITRFVCSGCVSIVFVVTVILLYEVTPIRHRAMYICLSASAGVFLTDVFTFVLHLLHLPWFFMHVIILSPTVLLLPALCFVYESPLWLLTHSRLQKAQVLMIRAATINGVDLDQAQESMRRVFSELTKRRSPQERISLATVIAPGVVRNRAGIVFTTTFAIVLAFYTISWETTEPDNPVTGLLFICVSLPSYAAMYLALNTVGRKQFLLIMLPVLGGICCLSAVAVDASVPDFTKLLLVVARDCAVVALQANYLCIAELFPTAIRCAVMCAAYACGRVGAILSSFLSLLAKHGREDLALAIVASAVFLSLVLVLHLPETSYGRHASPTVEEKRDILFLIQQAPTDRVPRIPSTATMN</sequence>
<dbReference type="GO" id="GO:0022857">
    <property type="term" value="F:transmembrane transporter activity"/>
    <property type="evidence" value="ECO:0007669"/>
    <property type="project" value="InterPro"/>
</dbReference>
<name>A0AAQ4EIL1_AMBAM</name>
<feature type="transmembrane region" description="Helical" evidence="5">
    <location>
        <begin position="198"/>
        <end position="221"/>
    </location>
</feature>
<evidence type="ECO:0000313" key="8">
    <source>
        <dbReference type="Proteomes" id="UP001321473"/>
    </source>
</evidence>
<dbReference type="AlphaFoldDB" id="A0AAQ4EIL1"/>
<dbReference type="EMBL" id="JARKHS020015633">
    <property type="protein sequence ID" value="KAK8774273.1"/>
    <property type="molecule type" value="Genomic_DNA"/>
</dbReference>
<accession>A0AAQ4EIL1</accession>
<dbReference type="GO" id="GO:0016020">
    <property type="term" value="C:membrane"/>
    <property type="evidence" value="ECO:0007669"/>
    <property type="project" value="UniProtKB-SubCell"/>
</dbReference>
<protein>
    <recommendedName>
        <fullName evidence="6">Major facilitator superfamily (MFS) profile domain-containing protein</fullName>
    </recommendedName>
</protein>